<evidence type="ECO:0000313" key="7">
    <source>
        <dbReference type="EMBL" id="CUO25878.1"/>
    </source>
</evidence>
<accession>A0A174DNS8</accession>
<feature type="transmembrane region" description="Helical" evidence="6">
    <location>
        <begin position="125"/>
        <end position="143"/>
    </location>
</feature>
<keyword evidence="10" id="KW-1185">Reference proteome</keyword>
<evidence type="ECO:0000256" key="6">
    <source>
        <dbReference type="SAM" id="Phobius"/>
    </source>
</evidence>
<evidence type="ECO:0000256" key="4">
    <source>
        <dbReference type="ARBA" id="ARBA00022989"/>
    </source>
</evidence>
<dbReference type="RefSeq" id="WP_225537618.1">
    <property type="nucleotide sequence ID" value="NZ_CATYWZ010000029.1"/>
</dbReference>
<name>A0A174DNS8_9FIRM</name>
<feature type="transmembrane region" description="Helical" evidence="6">
    <location>
        <begin position="14"/>
        <end position="33"/>
    </location>
</feature>
<feature type="transmembrane region" description="Helical" evidence="6">
    <location>
        <begin position="45"/>
        <end position="67"/>
    </location>
</feature>
<evidence type="ECO:0000256" key="1">
    <source>
        <dbReference type="ARBA" id="ARBA00004651"/>
    </source>
</evidence>
<protein>
    <submittedName>
        <fullName evidence="7">Putative ABC-type transport system, permease component</fullName>
    </submittedName>
</protein>
<dbReference type="InterPro" id="IPR001851">
    <property type="entry name" value="ABC_transp_permease"/>
</dbReference>
<keyword evidence="2" id="KW-1003">Cell membrane</keyword>
<dbReference type="Proteomes" id="UP000251853">
    <property type="component" value="Unassembled WGS sequence"/>
</dbReference>
<evidence type="ECO:0000313" key="8">
    <source>
        <dbReference type="EMBL" id="SQB04171.1"/>
    </source>
</evidence>
<dbReference type="PANTHER" id="PTHR43370">
    <property type="entry name" value="SUGAR ABC TRANSPORTER INTEGRAL MEMBRANE PROTEIN-RELATED"/>
    <property type="match status" value="1"/>
</dbReference>
<comment type="subcellular location">
    <subcellularLocation>
        <location evidence="1">Cell membrane</location>
        <topology evidence="1">Multi-pass membrane protein</topology>
    </subcellularLocation>
</comment>
<evidence type="ECO:0000313" key="9">
    <source>
        <dbReference type="Proteomes" id="UP000095512"/>
    </source>
</evidence>
<gene>
    <name evidence="7" type="ORF">ERS852480_00733</name>
    <name evidence="8" type="ORF">NCTC11224_00576</name>
</gene>
<sequence>MTCSICLKFPGHEWFLSMVRAIGACYAALYVISNSAEGINPNRDMKCSICVMASGMLAAIGGAYLSIGDINMFSKNMVSGRGYTALSMVILGNRKPLWVALGGLVYGFAQSLQFGLQGVNVPPHLVQMLPYILTLTFLFYPELKEAAYKISRIMGESIKSDQIRGRTLPDIMENNQPIAQRGGYAFEEAVEADDL</sequence>
<evidence type="ECO:0000256" key="2">
    <source>
        <dbReference type="ARBA" id="ARBA00022475"/>
    </source>
</evidence>
<dbReference type="Pfam" id="PF02653">
    <property type="entry name" value="BPD_transp_2"/>
    <property type="match status" value="1"/>
</dbReference>
<proteinExistence type="predicted"/>
<dbReference type="GO" id="GO:0022857">
    <property type="term" value="F:transmembrane transporter activity"/>
    <property type="evidence" value="ECO:0007669"/>
    <property type="project" value="InterPro"/>
</dbReference>
<keyword evidence="4 6" id="KW-1133">Transmembrane helix</keyword>
<dbReference type="AlphaFoldDB" id="A0A174DNS8"/>
<keyword evidence="3 6" id="KW-0812">Transmembrane</keyword>
<evidence type="ECO:0000256" key="5">
    <source>
        <dbReference type="ARBA" id="ARBA00023136"/>
    </source>
</evidence>
<dbReference type="GO" id="GO:0005886">
    <property type="term" value="C:plasma membrane"/>
    <property type="evidence" value="ECO:0007669"/>
    <property type="project" value="UniProtKB-SubCell"/>
</dbReference>
<keyword evidence="5 6" id="KW-0472">Membrane</keyword>
<evidence type="ECO:0000313" key="10">
    <source>
        <dbReference type="Proteomes" id="UP000251853"/>
    </source>
</evidence>
<organism evidence="7 9">
    <name type="scientific">Enterocloster clostridioformis</name>
    <dbReference type="NCBI Taxonomy" id="1531"/>
    <lineage>
        <taxon>Bacteria</taxon>
        <taxon>Bacillati</taxon>
        <taxon>Bacillota</taxon>
        <taxon>Clostridia</taxon>
        <taxon>Lachnospirales</taxon>
        <taxon>Lachnospiraceae</taxon>
        <taxon>Enterocloster</taxon>
    </lineage>
</organism>
<evidence type="ECO:0000256" key="3">
    <source>
        <dbReference type="ARBA" id="ARBA00022692"/>
    </source>
</evidence>
<dbReference type="CDD" id="cd06580">
    <property type="entry name" value="TM_PBP1_transp_TpRbsC_like"/>
    <property type="match status" value="1"/>
</dbReference>
<dbReference type="PANTHER" id="PTHR43370:SF1">
    <property type="entry name" value="GUANOSINE ABC TRANSPORTER PERMEASE PROTEIN NUPQ"/>
    <property type="match status" value="1"/>
</dbReference>
<dbReference type="Proteomes" id="UP000095512">
    <property type="component" value="Unassembled WGS sequence"/>
</dbReference>
<dbReference type="EMBL" id="CZAB01000004">
    <property type="protein sequence ID" value="CUO25878.1"/>
    <property type="molecule type" value="Genomic_DNA"/>
</dbReference>
<dbReference type="EMBL" id="UAVW01000001">
    <property type="protein sequence ID" value="SQB04171.1"/>
    <property type="molecule type" value="Genomic_DNA"/>
</dbReference>
<reference evidence="8 10" key="2">
    <citation type="submission" date="2018-06" db="EMBL/GenBank/DDBJ databases">
        <authorList>
            <consortium name="Pathogen Informatics"/>
            <person name="Doyle S."/>
        </authorList>
    </citation>
    <scope>NUCLEOTIDE SEQUENCE [LARGE SCALE GENOMIC DNA]</scope>
    <source>
        <strain evidence="8 10">NCTC11224</strain>
    </source>
</reference>
<reference evidence="7 9" key="1">
    <citation type="submission" date="2015-09" db="EMBL/GenBank/DDBJ databases">
        <authorList>
            <consortium name="Pathogen Informatics"/>
        </authorList>
    </citation>
    <scope>NUCLEOTIDE SEQUENCE [LARGE SCALE GENOMIC DNA]</scope>
    <source>
        <strain evidence="7 9">2789STDY5834865</strain>
    </source>
</reference>